<evidence type="ECO:0000256" key="1">
    <source>
        <dbReference type="SAM" id="SignalP"/>
    </source>
</evidence>
<proteinExistence type="predicted"/>
<feature type="signal peptide" evidence="1">
    <location>
        <begin position="1"/>
        <end position="18"/>
    </location>
</feature>
<feature type="chain" id="PRO_5043886535" description="Reverse transcriptase domain-containing protein" evidence="1">
    <location>
        <begin position="19"/>
        <end position="412"/>
    </location>
</feature>
<organism evidence="2 3">
    <name type="scientific">Peronospora matthiolae</name>
    <dbReference type="NCBI Taxonomy" id="2874970"/>
    <lineage>
        <taxon>Eukaryota</taxon>
        <taxon>Sar</taxon>
        <taxon>Stramenopiles</taxon>
        <taxon>Oomycota</taxon>
        <taxon>Peronosporomycetes</taxon>
        <taxon>Peronosporales</taxon>
        <taxon>Peronosporaceae</taxon>
        <taxon>Peronospora</taxon>
    </lineage>
</organism>
<sequence length="412" mass="46169">MRRMMNTVILMMAQLLTADDNEDIPADQSRCIVLSDFRKAYDTVDREFMHEALHLFGFGARFVDLIRRIHQGTPVFFCCERDRVLSCAGAVRYTAGMPAGTPALSDGGEDFKSRIKAGISPPEAADARVVGSTTFFFCLVDDSTLFLEKYEQLPRAIRLVKAFGALSGLHVQPDESKILFLNRSVILKQYEGIAVVPPGDTTRYMGYEIGAVELVNKDWALRIQKIQLRLITATQVATSVENRVLILNSIALPPLLITASVFDIPQWEMHEVNNIYKQFLWAHATTTDRSRHKVNPSLLVTPKNAGGIGLAAMFVAVKTQRTKHALLWLTQTSDRYFTAWRQWAYRGLNQEAAQTISLMLGGRRQASNLTRTSVRELQQTLGEWLAPTPDSADRVVRWVATQSAPLLERAAN</sequence>
<name>A0AAV1TKQ1_9STRA</name>
<dbReference type="PANTHER" id="PTHR33116">
    <property type="entry name" value="REVERSE TRANSCRIPTASE ZINC-BINDING DOMAIN-CONTAINING PROTEIN-RELATED-RELATED"/>
    <property type="match status" value="1"/>
</dbReference>
<protein>
    <recommendedName>
        <fullName evidence="4">Reverse transcriptase domain-containing protein</fullName>
    </recommendedName>
</protein>
<comment type="caution">
    <text evidence="2">The sequence shown here is derived from an EMBL/GenBank/DDBJ whole genome shotgun (WGS) entry which is preliminary data.</text>
</comment>
<gene>
    <name evidence="2" type="ORF">PM001_LOCUS8164</name>
</gene>
<dbReference type="PANTHER" id="PTHR33116:SF78">
    <property type="entry name" value="OS12G0587133 PROTEIN"/>
    <property type="match status" value="1"/>
</dbReference>
<dbReference type="Proteomes" id="UP001162060">
    <property type="component" value="Unassembled WGS sequence"/>
</dbReference>
<keyword evidence="1" id="KW-0732">Signal</keyword>
<dbReference type="EMBL" id="CAKLBY020000066">
    <property type="protein sequence ID" value="CAK7922993.1"/>
    <property type="molecule type" value="Genomic_DNA"/>
</dbReference>
<evidence type="ECO:0000313" key="3">
    <source>
        <dbReference type="Proteomes" id="UP001162060"/>
    </source>
</evidence>
<evidence type="ECO:0000313" key="2">
    <source>
        <dbReference type="EMBL" id="CAK7922993.1"/>
    </source>
</evidence>
<dbReference type="AlphaFoldDB" id="A0AAV1TKQ1"/>
<accession>A0AAV1TKQ1</accession>
<reference evidence="2" key="1">
    <citation type="submission" date="2024-01" db="EMBL/GenBank/DDBJ databases">
        <authorList>
            <person name="Webb A."/>
        </authorList>
    </citation>
    <scope>NUCLEOTIDE SEQUENCE</scope>
    <source>
        <strain evidence="2">Pm1</strain>
    </source>
</reference>
<evidence type="ECO:0008006" key="4">
    <source>
        <dbReference type="Google" id="ProtNLM"/>
    </source>
</evidence>